<reference evidence="1 2" key="1">
    <citation type="submission" date="2015-07" db="EMBL/GenBank/DDBJ databases">
        <authorList>
            <consortium name="Consortium for Microbial Forensics and Genomics (microFORGE)"/>
            <person name="Knight B.M."/>
            <person name="Roberts D.P."/>
            <person name="Lin D."/>
            <person name="Hari K."/>
            <person name="Fletcher J."/>
            <person name="Melcher U."/>
            <person name="Blagden T."/>
            <person name="Winegar R.A."/>
        </authorList>
    </citation>
    <scope>NUCLEOTIDE SEQUENCE [LARGE SCALE GENOMIC DNA]</scope>
    <source>
        <strain evidence="1 2">X11-5A</strain>
    </source>
</reference>
<organism evidence="1 2">
    <name type="scientific">Xanthomonas oryzae</name>
    <dbReference type="NCBI Taxonomy" id="347"/>
    <lineage>
        <taxon>Bacteria</taxon>
        <taxon>Pseudomonadati</taxon>
        <taxon>Pseudomonadota</taxon>
        <taxon>Gammaproteobacteria</taxon>
        <taxon>Lysobacterales</taxon>
        <taxon>Lysobacteraceae</taxon>
        <taxon>Xanthomonas</taxon>
    </lineage>
</organism>
<proteinExistence type="predicted"/>
<accession>A0AAP0ZNP4</accession>
<comment type="caution">
    <text evidence="1">The sequence shown here is derived from an EMBL/GenBank/DDBJ whole genome shotgun (WGS) entry which is preliminary data.</text>
</comment>
<evidence type="ECO:0000313" key="1">
    <source>
        <dbReference type="EMBL" id="KOR46030.1"/>
    </source>
</evidence>
<dbReference type="EMBL" id="LHUJ01000144">
    <property type="protein sequence ID" value="KOR46030.1"/>
    <property type="molecule type" value="Genomic_DNA"/>
</dbReference>
<name>A0AAP0ZNP4_9XANT</name>
<reference evidence="1 2" key="2">
    <citation type="submission" date="2015-09" db="EMBL/GenBank/DDBJ databases">
        <title>Draft genome sequence of Xanthomonas oryzae pv. USA str. X11-5A.</title>
        <authorList>
            <person name="Knight B.M."/>
            <person name="Roberts D.P."/>
            <person name="Lin D."/>
            <person name="Hari K."/>
            <person name="Fletcher J."/>
            <person name="Melcher U."/>
            <person name="Blagden T."/>
            <person name="Winegar R.A."/>
        </authorList>
    </citation>
    <scope>NUCLEOTIDE SEQUENCE [LARGE SCALE GENOMIC DNA]</scope>
    <source>
        <strain evidence="1 2">X11-5A</strain>
    </source>
</reference>
<evidence type="ECO:0000313" key="2">
    <source>
        <dbReference type="Proteomes" id="UP000036790"/>
    </source>
</evidence>
<dbReference type="Proteomes" id="UP000036790">
    <property type="component" value="Unassembled WGS sequence"/>
</dbReference>
<dbReference type="AlphaFoldDB" id="A0AAP0ZNP4"/>
<protein>
    <submittedName>
        <fullName evidence="1">Uncharacterized protein</fullName>
    </submittedName>
</protein>
<sequence>MSSSDGATPQFRHDPGPFNTCMRDAASLLELSERVLMTCVFAALHIDVIRQVVRDIAAQLIAHLKRSFDGGIAHRLATGRHWSRWRRCLPRCSRSGQHWAWSNLGRCAGAMTQSQDLEALLASWRRAFPHGLHRAARCIRCMHHCTHA</sequence>
<gene>
    <name evidence="1" type="ORF">ADT25_07235</name>
</gene>